<proteinExistence type="inferred from homology"/>
<evidence type="ECO:0000259" key="7">
    <source>
        <dbReference type="Pfam" id="PF07195"/>
    </source>
</evidence>
<keyword evidence="9" id="KW-1185">Reference proteome</keyword>
<dbReference type="PANTHER" id="PTHR30288:SF0">
    <property type="entry name" value="FLAGELLAR HOOK-ASSOCIATED PROTEIN 2"/>
    <property type="match status" value="1"/>
</dbReference>
<dbReference type="GO" id="GO:0009421">
    <property type="term" value="C:bacterial-type flagellum filament cap"/>
    <property type="evidence" value="ECO:0007669"/>
    <property type="project" value="InterPro"/>
</dbReference>
<evidence type="ECO:0000256" key="5">
    <source>
        <dbReference type="RuleBase" id="RU362066"/>
    </source>
</evidence>
<dbReference type="RefSeq" id="WP_200758339.1">
    <property type="nucleotide sequence ID" value="NZ_AP023366.1"/>
</dbReference>
<organism evidence="8 9">
    <name type="scientific">Effusibacillus dendaii</name>
    <dbReference type="NCBI Taxonomy" id="2743772"/>
    <lineage>
        <taxon>Bacteria</taxon>
        <taxon>Bacillati</taxon>
        <taxon>Bacillota</taxon>
        <taxon>Bacilli</taxon>
        <taxon>Bacillales</taxon>
        <taxon>Alicyclobacillaceae</taxon>
        <taxon>Effusibacillus</taxon>
    </lineage>
</organism>
<dbReference type="EMBL" id="AP023366">
    <property type="protein sequence ID" value="BCJ87871.1"/>
    <property type="molecule type" value="Genomic_DNA"/>
</dbReference>
<feature type="domain" description="Flagellar hook-associated protein 2 C-terminal" evidence="7">
    <location>
        <begin position="227"/>
        <end position="483"/>
    </location>
</feature>
<evidence type="ECO:0000256" key="2">
    <source>
        <dbReference type="ARBA" id="ARBA00011255"/>
    </source>
</evidence>
<dbReference type="GO" id="GO:0009424">
    <property type="term" value="C:bacterial-type flagellum hook"/>
    <property type="evidence" value="ECO:0007669"/>
    <property type="project" value="UniProtKB-UniRule"/>
</dbReference>
<dbReference type="AlphaFoldDB" id="A0A7I8DJ54"/>
<name>A0A7I8DJ54_9BACL</name>
<dbReference type="Proteomes" id="UP000593802">
    <property type="component" value="Chromosome"/>
</dbReference>
<evidence type="ECO:0000313" key="8">
    <source>
        <dbReference type="EMBL" id="BCJ87871.1"/>
    </source>
</evidence>
<evidence type="ECO:0000259" key="6">
    <source>
        <dbReference type="Pfam" id="PF02465"/>
    </source>
</evidence>
<evidence type="ECO:0000256" key="1">
    <source>
        <dbReference type="ARBA" id="ARBA00009764"/>
    </source>
</evidence>
<keyword evidence="3" id="KW-0175">Coiled coil</keyword>
<comment type="function">
    <text evidence="5">Required for morphogenesis and for the elongation of the flagellar filament by facilitating polymerization of the flagellin monomers at the tip of growing filament. Forms a capping structure, which prevents flagellin subunits (transported through the central channel of the flagellum) from leaking out without polymerization at the distal end.</text>
</comment>
<feature type="domain" description="Flagellar hook-associated protein 2 N-terminal" evidence="6">
    <location>
        <begin position="14"/>
        <end position="111"/>
    </location>
</feature>
<dbReference type="Pfam" id="PF07195">
    <property type="entry name" value="FliD_C"/>
    <property type="match status" value="1"/>
</dbReference>
<dbReference type="Pfam" id="PF02465">
    <property type="entry name" value="FliD_N"/>
    <property type="match status" value="1"/>
</dbReference>
<dbReference type="KEGG" id="eff:skT53_28560"/>
<dbReference type="InterPro" id="IPR010809">
    <property type="entry name" value="FliD_C"/>
</dbReference>
<sequence>MSISGLGGLGGLISGMDTKTIINQLMQLEAQPLYQMQQRQHIQDLKKGLYNEVNSALLALQSKVQALTDPAVMNQKAVTSADQTIVTASVASSGQPVAGTYNITVGNLATKFDWRSAAQTSATAALNLNGSFSVNVDGVTSQVINVTASDSLTNIASKINSALDTSGKPMKVSATVVNTTLIINATDTGSTHTVTIPGPGPGTPNSIAQSLGLVDASNNQLNVTKGVDASLTVNGITMTRSSNTNLTDVVSGLSLNLVKAGTTTVTVAQDTDKAVKAVHDFVNQYNSVLDLLNTRLTEKTIQNPTTDAETRKGLLNADPTLLSLQTTLRNNVANMYSGSSVYKTLYSIGIQIDDSIDRGKSGKLTVDDTKLSDALKANPQEVMKLFFTDTNGNGRLDPADTGAAAGVAATLYNQLDNATNSNTQLYGGISASKGLLPAIMNSIDSIIKDYDNRISEFQTRLDMRRQSLEKQFSSLEVLLSQNQSQLSYFTQATAPAK</sequence>
<comment type="similarity">
    <text evidence="1 5">Belongs to the FliD family.</text>
</comment>
<accession>A0A7I8DJ54</accession>
<dbReference type="PANTHER" id="PTHR30288">
    <property type="entry name" value="FLAGELLAR CAP/ASSEMBLY PROTEIN FLID"/>
    <property type="match status" value="1"/>
</dbReference>
<comment type="subunit">
    <text evidence="2 5">Homopentamer.</text>
</comment>
<keyword evidence="4 5" id="KW-0975">Bacterial flagellum</keyword>
<protein>
    <recommendedName>
        <fullName evidence="5">Flagellar hook-associated protein 2</fullName>
        <shortName evidence="5">HAP2</shortName>
    </recommendedName>
    <alternativeName>
        <fullName evidence="5">Flagellar cap protein</fullName>
    </alternativeName>
</protein>
<dbReference type="InterPro" id="IPR003481">
    <property type="entry name" value="FliD_N"/>
</dbReference>
<evidence type="ECO:0000256" key="3">
    <source>
        <dbReference type="ARBA" id="ARBA00023054"/>
    </source>
</evidence>
<gene>
    <name evidence="8" type="ORF">skT53_28560</name>
</gene>
<dbReference type="GO" id="GO:0007155">
    <property type="term" value="P:cell adhesion"/>
    <property type="evidence" value="ECO:0007669"/>
    <property type="project" value="InterPro"/>
</dbReference>
<dbReference type="GO" id="GO:0071973">
    <property type="term" value="P:bacterial-type flagellum-dependent cell motility"/>
    <property type="evidence" value="ECO:0007669"/>
    <property type="project" value="TreeGrafter"/>
</dbReference>
<dbReference type="InterPro" id="IPR040026">
    <property type="entry name" value="FliD"/>
</dbReference>
<dbReference type="GO" id="GO:0005576">
    <property type="term" value="C:extracellular region"/>
    <property type="evidence" value="ECO:0007669"/>
    <property type="project" value="UniProtKB-SubCell"/>
</dbReference>
<keyword evidence="5" id="KW-0964">Secreted</keyword>
<comment type="subcellular location">
    <subcellularLocation>
        <location evidence="5">Secreted</location>
    </subcellularLocation>
    <subcellularLocation>
        <location evidence="5">Bacterial flagellum</location>
    </subcellularLocation>
</comment>
<reference evidence="8 9" key="1">
    <citation type="submission" date="2020-08" db="EMBL/GenBank/DDBJ databases">
        <title>Complete Genome Sequence of Effusibacillus dendaii Strain skT53, Isolated from Farmland soil.</title>
        <authorList>
            <person name="Konishi T."/>
            <person name="Kawasaki H."/>
        </authorList>
    </citation>
    <scope>NUCLEOTIDE SEQUENCE [LARGE SCALE GENOMIC DNA]</scope>
    <source>
        <strain evidence="9">skT53</strain>
    </source>
</reference>
<evidence type="ECO:0000256" key="4">
    <source>
        <dbReference type="ARBA" id="ARBA00023143"/>
    </source>
</evidence>
<evidence type="ECO:0000313" key="9">
    <source>
        <dbReference type="Proteomes" id="UP000593802"/>
    </source>
</evidence>